<keyword evidence="14" id="KW-1185">Reference proteome</keyword>
<comment type="pathway">
    <text evidence="3">Secondary metabolite biosynthesis; terpenoid biosynthesis.</text>
</comment>
<comment type="caution">
    <text evidence="13">The sequence shown here is derived from an EMBL/GenBank/DDBJ whole genome shotgun (WGS) entry which is preliminary data.</text>
</comment>
<dbReference type="OrthoDB" id="1470350at2759"/>
<dbReference type="Pfam" id="PF00067">
    <property type="entry name" value="p450"/>
    <property type="match status" value="1"/>
</dbReference>
<dbReference type="GO" id="GO:0016020">
    <property type="term" value="C:membrane"/>
    <property type="evidence" value="ECO:0007669"/>
    <property type="project" value="UniProtKB-SubCell"/>
</dbReference>
<dbReference type="GO" id="GO:0016705">
    <property type="term" value="F:oxidoreductase activity, acting on paired donors, with incorporation or reduction of molecular oxygen"/>
    <property type="evidence" value="ECO:0007669"/>
    <property type="project" value="InterPro"/>
</dbReference>
<evidence type="ECO:0000256" key="12">
    <source>
        <dbReference type="ARBA" id="ARBA00023136"/>
    </source>
</evidence>
<proteinExistence type="inferred from homology"/>
<feature type="non-terminal residue" evidence="13">
    <location>
        <position position="246"/>
    </location>
</feature>
<dbReference type="GeneID" id="66113019"/>
<evidence type="ECO:0000313" key="14">
    <source>
        <dbReference type="Proteomes" id="UP000812287"/>
    </source>
</evidence>
<organism evidence="13 14">
    <name type="scientific">Guyanagaster necrorhizus</name>
    <dbReference type="NCBI Taxonomy" id="856835"/>
    <lineage>
        <taxon>Eukaryota</taxon>
        <taxon>Fungi</taxon>
        <taxon>Dikarya</taxon>
        <taxon>Basidiomycota</taxon>
        <taxon>Agaricomycotina</taxon>
        <taxon>Agaricomycetes</taxon>
        <taxon>Agaricomycetidae</taxon>
        <taxon>Agaricales</taxon>
        <taxon>Marasmiineae</taxon>
        <taxon>Physalacriaceae</taxon>
        <taxon>Guyanagaster</taxon>
    </lineage>
</organism>
<evidence type="ECO:0000256" key="7">
    <source>
        <dbReference type="ARBA" id="ARBA00022723"/>
    </source>
</evidence>
<evidence type="ECO:0000256" key="2">
    <source>
        <dbReference type="ARBA" id="ARBA00004370"/>
    </source>
</evidence>
<keyword evidence="6" id="KW-0812">Transmembrane</keyword>
<keyword evidence="7" id="KW-0479">Metal-binding</keyword>
<dbReference type="EMBL" id="MU250657">
    <property type="protein sequence ID" value="KAG7439055.1"/>
    <property type="molecule type" value="Genomic_DNA"/>
</dbReference>
<evidence type="ECO:0000256" key="9">
    <source>
        <dbReference type="ARBA" id="ARBA00023002"/>
    </source>
</evidence>
<dbReference type="PANTHER" id="PTHR24305:SF166">
    <property type="entry name" value="CYTOCHROME P450 12A4, MITOCHONDRIAL-RELATED"/>
    <property type="match status" value="1"/>
</dbReference>
<evidence type="ECO:0000256" key="1">
    <source>
        <dbReference type="ARBA" id="ARBA00001971"/>
    </source>
</evidence>
<dbReference type="InterPro" id="IPR036396">
    <property type="entry name" value="Cyt_P450_sf"/>
</dbReference>
<sequence>MFLGRNGNLGFTVDFKWQDQYGDVVRVRAALGEDLLLVSDPKALQYIYQTSGYRFIKPPGRKEIGRLTVGSGIFSVEGDVHKRHRKVLLPGFGGPETRFYAPVFFTHAGKLVSKWKELISTSDNQSVVIDIPSWTSRATLDAIGEAAFDYQFGALDNSSNPLTIAYTNLFFDIFAVATDNSTLSLNLMEWLPMWFLRLAVRKIPIKRLKHAKMVRDLTGHVAKQLLSEKYTALAEGNPNRDIMSLL</sequence>
<keyword evidence="5" id="KW-0349">Heme</keyword>
<dbReference type="PANTHER" id="PTHR24305">
    <property type="entry name" value="CYTOCHROME P450"/>
    <property type="match status" value="1"/>
</dbReference>
<dbReference type="GO" id="GO:0004497">
    <property type="term" value="F:monooxygenase activity"/>
    <property type="evidence" value="ECO:0007669"/>
    <property type="project" value="UniProtKB-KW"/>
</dbReference>
<keyword evidence="9" id="KW-0560">Oxidoreductase</keyword>
<evidence type="ECO:0000256" key="4">
    <source>
        <dbReference type="ARBA" id="ARBA00010617"/>
    </source>
</evidence>
<evidence type="ECO:0000256" key="3">
    <source>
        <dbReference type="ARBA" id="ARBA00004721"/>
    </source>
</evidence>
<dbReference type="GO" id="GO:0005506">
    <property type="term" value="F:iron ion binding"/>
    <property type="evidence" value="ECO:0007669"/>
    <property type="project" value="InterPro"/>
</dbReference>
<dbReference type="Gene3D" id="1.10.630.10">
    <property type="entry name" value="Cytochrome P450"/>
    <property type="match status" value="1"/>
</dbReference>
<protein>
    <submittedName>
        <fullName evidence="13">Cytochrome P450</fullName>
    </submittedName>
</protein>
<evidence type="ECO:0000256" key="6">
    <source>
        <dbReference type="ARBA" id="ARBA00022692"/>
    </source>
</evidence>
<accession>A0A9P8AKU3</accession>
<evidence type="ECO:0000313" key="13">
    <source>
        <dbReference type="EMBL" id="KAG7439055.1"/>
    </source>
</evidence>
<evidence type="ECO:0000256" key="10">
    <source>
        <dbReference type="ARBA" id="ARBA00023004"/>
    </source>
</evidence>
<keyword evidence="8" id="KW-1133">Transmembrane helix</keyword>
<comment type="cofactor">
    <cofactor evidence="1">
        <name>heme</name>
        <dbReference type="ChEBI" id="CHEBI:30413"/>
    </cofactor>
</comment>
<gene>
    <name evidence="13" type="ORF">BT62DRAFT_998440</name>
</gene>
<evidence type="ECO:0000256" key="11">
    <source>
        <dbReference type="ARBA" id="ARBA00023033"/>
    </source>
</evidence>
<name>A0A9P8AKU3_9AGAR</name>
<reference evidence="13" key="1">
    <citation type="submission" date="2020-11" db="EMBL/GenBank/DDBJ databases">
        <title>Adaptations for nitrogen fixation in a non-lichenized fungal sporocarp promotes dispersal by wood-feeding termites.</title>
        <authorList>
            <consortium name="DOE Joint Genome Institute"/>
            <person name="Koch R.A."/>
            <person name="Yoon G."/>
            <person name="Arayal U."/>
            <person name="Lail K."/>
            <person name="Amirebrahimi M."/>
            <person name="Labutti K."/>
            <person name="Lipzen A."/>
            <person name="Riley R."/>
            <person name="Barry K."/>
            <person name="Henrissat B."/>
            <person name="Grigoriev I.V."/>
            <person name="Herr J.R."/>
            <person name="Aime M.C."/>
        </authorList>
    </citation>
    <scope>NUCLEOTIDE SEQUENCE</scope>
    <source>
        <strain evidence="13">MCA 3950</strain>
    </source>
</reference>
<keyword evidence="12" id="KW-0472">Membrane</keyword>
<evidence type="ECO:0000256" key="5">
    <source>
        <dbReference type="ARBA" id="ARBA00022617"/>
    </source>
</evidence>
<dbReference type="SUPFAM" id="SSF48264">
    <property type="entry name" value="Cytochrome P450"/>
    <property type="match status" value="1"/>
</dbReference>
<dbReference type="InterPro" id="IPR050121">
    <property type="entry name" value="Cytochrome_P450_monoxygenase"/>
</dbReference>
<keyword evidence="10" id="KW-0408">Iron</keyword>
<dbReference type="GO" id="GO:0020037">
    <property type="term" value="F:heme binding"/>
    <property type="evidence" value="ECO:0007669"/>
    <property type="project" value="InterPro"/>
</dbReference>
<dbReference type="RefSeq" id="XP_043032559.1">
    <property type="nucleotide sequence ID" value="XM_043190722.1"/>
</dbReference>
<dbReference type="AlphaFoldDB" id="A0A9P8AKU3"/>
<comment type="subcellular location">
    <subcellularLocation>
        <location evidence="2">Membrane</location>
    </subcellularLocation>
</comment>
<comment type="similarity">
    <text evidence="4">Belongs to the cytochrome P450 family.</text>
</comment>
<keyword evidence="11" id="KW-0503">Monooxygenase</keyword>
<evidence type="ECO:0000256" key="8">
    <source>
        <dbReference type="ARBA" id="ARBA00022989"/>
    </source>
</evidence>
<dbReference type="InterPro" id="IPR001128">
    <property type="entry name" value="Cyt_P450"/>
</dbReference>
<dbReference type="Proteomes" id="UP000812287">
    <property type="component" value="Unassembled WGS sequence"/>
</dbReference>